<evidence type="ECO:0000313" key="3">
    <source>
        <dbReference type="EMBL" id="PIS42205.1"/>
    </source>
</evidence>
<sequence>MASLPRKNYSKVLPLTVNCTYLLEFLEFKNPIRWGLAYSCQIVSKYDIKAVAIMNVLRILSKHTKIFLEGFFAVAITIQIPLIFSSAWPMFMHDAQHTSQSPFATRQQPHLEWSVPLSLSPTSASVIGARGIIYIGSLDNNLYAIDPRGAILWSFVTNGPIISSSAVDSEGNIYVGSSDHFLYAVQSNGTLLWNYDLGTSTNSSPTIILGNQSPDTIYTASQNGTLYAFSADGFLLWSTDPLQYGIDFSSPAITSQQLIAIGSLGNPVAWSSGKLHLHNPDGTFHCSYDTGFYQGNGIRSSVSITESDNILFGTKDNLGWGPGVFYVVDQDCNLICHTSDLNHHQSSPAIANNQTIYLGTNQGLLALNETCQILWTAPTESISISSPAIDRNGTILVGSDSGYLFALYPNGTIKWQYYLGEPLGSPIIGPRGQIYVASANNLYAFRGPLIPEAVMY</sequence>
<protein>
    <recommendedName>
        <fullName evidence="2">Pyrrolo-quinoline quinone repeat domain-containing protein</fullName>
    </recommendedName>
</protein>
<accession>A0A2H0YUN0</accession>
<dbReference type="Gene3D" id="2.130.10.10">
    <property type="entry name" value="YVTN repeat-like/Quinoprotein amine dehydrogenase"/>
    <property type="match status" value="2"/>
</dbReference>
<keyword evidence="1" id="KW-0812">Transmembrane</keyword>
<feature type="domain" description="Pyrrolo-quinoline quinone repeat" evidence="2">
    <location>
        <begin position="346"/>
        <end position="427"/>
    </location>
</feature>
<feature type="domain" description="Pyrrolo-quinoline quinone repeat" evidence="2">
    <location>
        <begin position="139"/>
        <end position="263"/>
    </location>
</feature>
<dbReference type="InterPro" id="IPR002372">
    <property type="entry name" value="PQQ_rpt_dom"/>
</dbReference>
<gene>
    <name evidence="3" type="ORF">COT24_04785</name>
</gene>
<evidence type="ECO:0000259" key="2">
    <source>
        <dbReference type="Pfam" id="PF13360"/>
    </source>
</evidence>
<dbReference type="InterPro" id="IPR015943">
    <property type="entry name" value="WD40/YVTN_repeat-like_dom_sf"/>
</dbReference>
<dbReference type="InterPro" id="IPR011047">
    <property type="entry name" value="Quinoprotein_ADH-like_sf"/>
</dbReference>
<evidence type="ECO:0000313" key="4">
    <source>
        <dbReference type="Proteomes" id="UP000231542"/>
    </source>
</evidence>
<feature type="transmembrane region" description="Helical" evidence="1">
    <location>
        <begin position="66"/>
        <end position="91"/>
    </location>
</feature>
<evidence type="ECO:0000256" key="1">
    <source>
        <dbReference type="SAM" id="Phobius"/>
    </source>
</evidence>
<dbReference type="Pfam" id="PF13360">
    <property type="entry name" value="PQQ_2"/>
    <property type="match status" value="2"/>
</dbReference>
<dbReference type="SUPFAM" id="SSF50998">
    <property type="entry name" value="Quinoprotein alcohol dehydrogenase-like"/>
    <property type="match status" value="1"/>
</dbReference>
<keyword evidence="1" id="KW-1133">Transmembrane helix</keyword>
<dbReference type="PANTHER" id="PTHR34512">
    <property type="entry name" value="CELL SURFACE PROTEIN"/>
    <property type="match status" value="1"/>
</dbReference>
<dbReference type="SMART" id="SM00564">
    <property type="entry name" value="PQQ"/>
    <property type="match status" value="5"/>
</dbReference>
<reference evidence="3 4" key="1">
    <citation type="submission" date="2017-09" db="EMBL/GenBank/DDBJ databases">
        <title>Depth-based differentiation of microbial function through sediment-hosted aquifers and enrichment of novel symbionts in the deep terrestrial subsurface.</title>
        <authorList>
            <person name="Probst A.J."/>
            <person name="Ladd B."/>
            <person name="Jarett J.K."/>
            <person name="Geller-Mcgrath D.E."/>
            <person name="Sieber C.M."/>
            <person name="Emerson J.B."/>
            <person name="Anantharaman K."/>
            <person name="Thomas B.C."/>
            <person name="Malmstrom R."/>
            <person name="Stieglmeier M."/>
            <person name="Klingl A."/>
            <person name="Woyke T."/>
            <person name="Ryan C.M."/>
            <person name="Banfield J.F."/>
        </authorList>
    </citation>
    <scope>NUCLEOTIDE SEQUENCE [LARGE SCALE GENOMIC DNA]</scope>
    <source>
        <strain evidence="3">CG08_land_8_20_14_0_20_40_16</strain>
    </source>
</reference>
<keyword evidence="1" id="KW-0472">Membrane</keyword>
<organism evidence="3 4">
    <name type="scientific">Candidatus Kerfeldbacteria bacterium CG08_land_8_20_14_0_20_40_16</name>
    <dbReference type="NCBI Taxonomy" id="2014244"/>
    <lineage>
        <taxon>Bacteria</taxon>
        <taxon>Candidatus Kerfeldiibacteriota</taxon>
    </lineage>
</organism>
<dbReference type="AlphaFoldDB" id="A0A2H0YUN0"/>
<proteinExistence type="predicted"/>
<comment type="caution">
    <text evidence="3">The sequence shown here is derived from an EMBL/GenBank/DDBJ whole genome shotgun (WGS) entry which is preliminary data.</text>
</comment>
<dbReference type="Proteomes" id="UP000231542">
    <property type="component" value="Unassembled WGS sequence"/>
</dbReference>
<dbReference type="InterPro" id="IPR018391">
    <property type="entry name" value="PQQ_b-propeller_rpt"/>
</dbReference>
<name>A0A2H0YUN0_9BACT</name>
<dbReference type="PANTHER" id="PTHR34512:SF30">
    <property type="entry name" value="OUTER MEMBRANE PROTEIN ASSEMBLY FACTOR BAMB"/>
    <property type="match status" value="1"/>
</dbReference>
<dbReference type="EMBL" id="PEXU01000053">
    <property type="protein sequence ID" value="PIS42205.1"/>
    <property type="molecule type" value="Genomic_DNA"/>
</dbReference>